<dbReference type="AlphaFoldDB" id="X1BLD1"/>
<accession>X1BLD1</accession>
<evidence type="ECO:0000313" key="2">
    <source>
        <dbReference type="EMBL" id="GAG81962.1"/>
    </source>
</evidence>
<protein>
    <submittedName>
        <fullName evidence="2">Uncharacterized protein</fullName>
    </submittedName>
</protein>
<keyword evidence="1" id="KW-0812">Transmembrane</keyword>
<keyword evidence="1" id="KW-1133">Transmembrane helix</keyword>
<comment type="caution">
    <text evidence="2">The sequence shown here is derived from an EMBL/GenBank/DDBJ whole genome shotgun (WGS) entry which is preliminary data.</text>
</comment>
<evidence type="ECO:0000256" key="1">
    <source>
        <dbReference type="SAM" id="Phobius"/>
    </source>
</evidence>
<keyword evidence="1" id="KW-0472">Membrane</keyword>
<sequence length="43" mass="4665">MAGDMLIYNIISVVLFLLACAGVYYTYGLVVRIIKKLRAGGKG</sequence>
<name>X1BLD1_9ZZZZ</name>
<organism evidence="2">
    <name type="scientific">marine sediment metagenome</name>
    <dbReference type="NCBI Taxonomy" id="412755"/>
    <lineage>
        <taxon>unclassified sequences</taxon>
        <taxon>metagenomes</taxon>
        <taxon>ecological metagenomes</taxon>
    </lineage>
</organism>
<proteinExistence type="predicted"/>
<gene>
    <name evidence="2" type="ORF">S01H4_28064</name>
</gene>
<dbReference type="EMBL" id="BART01013857">
    <property type="protein sequence ID" value="GAG81962.1"/>
    <property type="molecule type" value="Genomic_DNA"/>
</dbReference>
<feature type="transmembrane region" description="Helical" evidence="1">
    <location>
        <begin position="6"/>
        <end position="27"/>
    </location>
</feature>
<reference evidence="2" key="1">
    <citation type="journal article" date="2014" name="Front. Microbiol.">
        <title>High frequency of phylogenetically diverse reductive dehalogenase-homologous genes in deep subseafloor sedimentary metagenomes.</title>
        <authorList>
            <person name="Kawai M."/>
            <person name="Futagami T."/>
            <person name="Toyoda A."/>
            <person name="Takaki Y."/>
            <person name="Nishi S."/>
            <person name="Hori S."/>
            <person name="Arai W."/>
            <person name="Tsubouchi T."/>
            <person name="Morono Y."/>
            <person name="Uchiyama I."/>
            <person name="Ito T."/>
            <person name="Fujiyama A."/>
            <person name="Inagaki F."/>
            <person name="Takami H."/>
        </authorList>
    </citation>
    <scope>NUCLEOTIDE SEQUENCE</scope>
    <source>
        <strain evidence="2">Expedition CK06-06</strain>
    </source>
</reference>